<name>A0ACB8YL52_ARCLA</name>
<keyword evidence="2" id="KW-1185">Reference proteome</keyword>
<organism evidence="1 2">
    <name type="scientific">Arctium lappa</name>
    <name type="common">Greater burdock</name>
    <name type="synonym">Lappa major</name>
    <dbReference type="NCBI Taxonomy" id="4217"/>
    <lineage>
        <taxon>Eukaryota</taxon>
        <taxon>Viridiplantae</taxon>
        <taxon>Streptophyta</taxon>
        <taxon>Embryophyta</taxon>
        <taxon>Tracheophyta</taxon>
        <taxon>Spermatophyta</taxon>
        <taxon>Magnoliopsida</taxon>
        <taxon>eudicotyledons</taxon>
        <taxon>Gunneridae</taxon>
        <taxon>Pentapetalae</taxon>
        <taxon>asterids</taxon>
        <taxon>campanulids</taxon>
        <taxon>Asterales</taxon>
        <taxon>Asteraceae</taxon>
        <taxon>Carduoideae</taxon>
        <taxon>Cardueae</taxon>
        <taxon>Arctiinae</taxon>
        <taxon>Arctium</taxon>
    </lineage>
</organism>
<evidence type="ECO:0000313" key="1">
    <source>
        <dbReference type="EMBL" id="KAI3684745.1"/>
    </source>
</evidence>
<dbReference type="Proteomes" id="UP001055879">
    <property type="component" value="Linkage Group LG12"/>
</dbReference>
<proteinExistence type="predicted"/>
<reference evidence="1 2" key="2">
    <citation type="journal article" date="2022" name="Mol. Ecol. Resour.">
        <title>The genomes of chicory, endive, great burdock and yacon provide insights into Asteraceae paleo-polyploidization history and plant inulin production.</title>
        <authorList>
            <person name="Fan W."/>
            <person name="Wang S."/>
            <person name="Wang H."/>
            <person name="Wang A."/>
            <person name="Jiang F."/>
            <person name="Liu H."/>
            <person name="Zhao H."/>
            <person name="Xu D."/>
            <person name="Zhang Y."/>
        </authorList>
    </citation>
    <scope>NUCLEOTIDE SEQUENCE [LARGE SCALE GENOMIC DNA]</scope>
    <source>
        <strain evidence="2">cv. Niubang</strain>
    </source>
</reference>
<sequence>MFIAESKTKLLNNEKSTSDLMRISEDFHYVDLSFKSRLGFAKEIRDIFAACPPERTQNLHQIFGRTPFGPWLELTNTAQDPLLVYMFLQFGVDVLNAASEEMYFKVLGKHMRFGRLEFCLITGLLFGPTPSLPAISEGSFVRRLWPDHAPDHLKVKTVVQTMRGGMQYLSDEDVVRVCLVVMVEVMFMGRELNQLVSDTVLRAVDDLMTFDSYPWGSHIWTHTYNSLHLATSRRHTQKNKHISKSTLSGFAHALKVWILEMFPVCRHHFTKRTDRAIRGTRWDRDIVLNKKSCVRYPALERLTLTDAEQQSHWYLSSVAYLEREEARRPMKRSRQRDLDDDEDDEDDIDDDDEDDDDYEDGDDGTGYQAPPSSSHHGVPPPDPYQHRRRS</sequence>
<evidence type="ECO:0000313" key="2">
    <source>
        <dbReference type="Proteomes" id="UP001055879"/>
    </source>
</evidence>
<accession>A0ACB8YL52</accession>
<comment type="caution">
    <text evidence="1">The sequence shown here is derived from an EMBL/GenBank/DDBJ whole genome shotgun (WGS) entry which is preliminary data.</text>
</comment>
<reference evidence="2" key="1">
    <citation type="journal article" date="2022" name="Mol. Ecol. Resour.">
        <title>The genomes of chicory, endive, great burdock and yacon provide insights into Asteraceae palaeo-polyploidization history and plant inulin production.</title>
        <authorList>
            <person name="Fan W."/>
            <person name="Wang S."/>
            <person name="Wang H."/>
            <person name="Wang A."/>
            <person name="Jiang F."/>
            <person name="Liu H."/>
            <person name="Zhao H."/>
            <person name="Xu D."/>
            <person name="Zhang Y."/>
        </authorList>
    </citation>
    <scope>NUCLEOTIDE SEQUENCE [LARGE SCALE GENOMIC DNA]</scope>
    <source>
        <strain evidence="2">cv. Niubang</strain>
    </source>
</reference>
<gene>
    <name evidence="1" type="ORF">L6452_33971</name>
</gene>
<protein>
    <submittedName>
        <fullName evidence="1">Uncharacterized protein</fullName>
    </submittedName>
</protein>
<dbReference type="EMBL" id="CM042058">
    <property type="protein sequence ID" value="KAI3684745.1"/>
    <property type="molecule type" value="Genomic_DNA"/>
</dbReference>